<evidence type="ECO:0000313" key="4">
    <source>
        <dbReference type="Proteomes" id="UP000224006"/>
    </source>
</evidence>
<evidence type="ECO:0000256" key="1">
    <source>
        <dbReference type="SAM" id="MobiDB-lite"/>
    </source>
</evidence>
<comment type="caution">
    <text evidence="3">The sequence shown here is derived from an EMBL/GenBank/DDBJ whole genome shotgun (WGS) entry which is preliminary data.</text>
</comment>
<dbReference type="AlphaFoldDB" id="A0A2A9MFR8"/>
<dbReference type="KEGG" id="bbes:BESB_037960"/>
<dbReference type="Gene3D" id="2.60.40.1320">
    <property type="entry name" value="SRS domain"/>
    <property type="match status" value="4"/>
</dbReference>
<accession>A0A2A9MFR8</accession>
<evidence type="ECO:0000259" key="2">
    <source>
        <dbReference type="Pfam" id="PF04092"/>
    </source>
</evidence>
<reference evidence="3 4" key="1">
    <citation type="submission" date="2017-09" db="EMBL/GenBank/DDBJ databases">
        <title>Genome sequencing of Besnoitia besnoiti strain Bb-Ger1.</title>
        <authorList>
            <person name="Schares G."/>
            <person name="Venepally P."/>
            <person name="Lorenzi H.A."/>
        </authorList>
    </citation>
    <scope>NUCLEOTIDE SEQUENCE [LARGE SCALE GENOMIC DNA]</scope>
    <source>
        <strain evidence="3 4">Bb-Ger1</strain>
    </source>
</reference>
<organism evidence="3 4">
    <name type="scientific">Besnoitia besnoiti</name>
    <name type="common">Apicomplexan protozoan</name>
    <dbReference type="NCBI Taxonomy" id="94643"/>
    <lineage>
        <taxon>Eukaryota</taxon>
        <taxon>Sar</taxon>
        <taxon>Alveolata</taxon>
        <taxon>Apicomplexa</taxon>
        <taxon>Conoidasida</taxon>
        <taxon>Coccidia</taxon>
        <taxon>Eucoccidiorida</taxon>
        <taxon>Eimeriorina</taxon>
        <taxon>Sarcocystidae</taxon>
        <taxon>Besnoitia</taxon>
    </lineage>
</organism>
<dbReference type="Proteomes" id="UP000224006">
    <property type="component" value="Chromosome II"/>
</dbReference>
<dbReference type="GO" id="GO:0016020">
    <property type="term" value="C:membrane"/>
    <property type="evidence" value="ECO:0007669"/>
    <property type="project" value="InterPro"/>
</dbReference>
<sequence length="548" mass="59077">MILIKRPEERKPGATDRVGARLHSVTVDVPTCSESGTVLSVHVSARTKRAYFKCGTHLPILDPPVSAALAYTAPSCKSAIPLADQVPTMTCVFNRPRNLYVVTLKQLPAHERKTIYYRCMEPGSPAACRVVVHVPPAPPDPQSPRGSSPSEVQSCSTSGTTITVEASIQTKKAQFKCGGGMFQLDPPFLADTTYTARSCTKPVPLRTQVAGSLFMSPFEDDLYTLQLKTFPVDRPRTLYYVCTSPGSSRSCKVAIHVPLDPTATQDVARYHDIPECSESGATVTAFVSPNTRAAQFKCGPALFELYPPLAFQNAYGSRACVTPIPLGDIVSGTLSLAAGGNNLYTLQLSGLPARKPKDMYFKCMAPDGSSSCKVHIKVPKHSNSLRALKAPKIHVCYPGPDASLRIRASAYSSFYIRCAAGLSHSPTVETDVYDNLDGSCSSAGPLDRHVKGAELVRAPQVRRVGTTYIFSVEELPEVPQQLCYLCAPNSNLRTEECRILITVPARNYSTSRGLPPPTRPPSPSAQGRPHGALIMAILQVGAHLTGCF</sequence>
<dbReference type="GeneID" id="40308777"/>
<feature type="region of interest" description="Disordered" evidence="1">
    <location>
        <begin position="134"/>
        <end position="156"/>
    </location>
</feature>
<gene>
    <name evidence="3" type="ORF">BESB_037960</name>
</gene>
<proteinExistence type="predicted"/>
<name>A0A2A9MFR8_BESBE</name>
<dbReference type="EMBL" id="NWUJ01000002">
    <property type="protein sequence ID" value="PFH37338.1"/>
    <property type="molecule type" value="Genomic_DNA"/>
</dbReference>
<feature type="domain" description="SRS" evidence="2">
    <location>
        <begin position="154"/>
        <end position="257"/>
    </location>
</feature>
<keyword evidence="4" id="KW-1185">Reference proteome</keyword>
<evidence type="ECO:0000313" key="3">
    <source>
        <dbReference type="EMBL" id="PFH37338.1"/>
    </source>
</evidence>
<dbReference type="OrthoDB" id="328857at2759"/>
<protein>
    <submittedName>
        <fullName evidence="3">SAG-related sequence SRS32</fullName>
    </submittedName>
</protein>
<dbReference type="RefSeq" id="XP_029221347.1">
    <property type="nucleotide sequence ID" value="XM_029362382.1"/>
</dbReference>
<dbReference type="SUPFAM" id="SSF74877">
    <property type="entry name" value="Major surface antigen p30, SAG1"/>
    <property type="match status" value="1"/>
</dbReference>
<feature type="compositionally biased region" description="Pro residues" evidence="1">
    <location>
        <begin position="514"/>
        <end position="523"/>
    </location>
</feature>
<dbReference type="InterPro" id="IPR036755">
    <property type="entry name" value="SRS_dom_sf"/>
</dbReference>
<dbReference type="VEuPathDB" id="ToxoDB:BESB_037960"/>
<dbReference type="Pfam" id="PF04092">
    <property type="entry name" value="SAG"/>
    <property type="match status" value="1"/>
</dbReference>
<dbReference type="InterPro" id="IPR007226">
    <property type="entry name" value="SRS_dom"/>
</dbReference>
<feature type="compositionally biased region" description="Polar residues" evidence="1">
    <location>
        <begin position="145"/>
        <end position="156"/>
    </location>
</feature>
<feature type="region of interest" description="Disordered" evidence="1">
    <location>
        <begin position="508"/>
        <end position="528"/>
    </location>
</feature>